<evidence type="ECO:0000256" key="5">
    <source>
        <dbReference type="ARBA" id="ARBA00022989"/>
    </source>
</evidence>
<dbReference type="Pfam" id="PF01545">
    <property type="entry name" value="Cation_efflux"/>
    <property type="match status" value="1"/>
</dbReference>
<sequence>MNTKAKENYQFQKIVATVGVLLFLIKVLAWYLTNSVAILTDALESVINVVSGFVGLYSLYLSSLPRDRNHPYGHGKVEFISATLEGGMIMLAGIIIIVEAVRNLMNPQPIGKLDYGIYLVGVTAIINYVLGWYAVKKGEKNKSLALIASGKHLQSDTYSTIGIIIGLVLLYFTGFHWLDGGVALLFAVIIMVTGYKIVRGAISGIMDETDEILLNEVVDYLQEHRRENWIDLHNLRIIKYGTVLHFDCHMTVPWYFNIVEGHKEVEILEKEIIDKFGEDLELFVHMDDCKTFSCKICSKQECPFRKEPFEHQIKWTIENVLKNKRHNSATTDLK</sequence>
<comment type="subcellular location">
    <subcellularLocation>
        <location evidence="1">Membrane</location>
        <topology evidence="1">Multi-pass membrane protein</topology>
    </subcellularLocation>
</comment>
<dbReference type="PANTHER" id="PTHR43840:SF15">
    <property type="entry name" value="MITOCHONDRIAL METAL TRANSPORTER 1-RELATED"/>
    <property type="match status" value="1"/>
</dbReference>
<evidence type="ECO:0000313" key="10">
    <source>
        <dbReference type="EMBL" id="SDH59973.1"/>
    </source>
</evidence>
<dbReference type="GO" id="GO:0006882">
    <property type="term" value="P:intracellular zinc ion homeostasis"/>
    <property type="evidence" value="ECO:0007669"/>
    <property type="project" value="TreeGrafter"/>
</dbReference>
<dbReference type="EMBL" id="FNDQ01000008">
    <property type="protein sequence ID" value="SDH59973.1"/>
    <property type="molecule type" value="Genomic_DNA"/>
</dbReference>
<feature type="domain" description="Cation efflux protein cytoplasmic" evidence="9">
    <location>
        <begin position="210"/>
        <end position="289"/>
    </location>
</feature>
<dbReference type="Proteomes" id="UP000243588">
    <property type="component" value="Unassembled WGS sequence"/>
</dbReference>
<keyword evidence="4 7" id="KW-0812">Transmembrane</keyword>
<protein>
    <submittedName>
        <fullName evidence="10">Cation diffusion facilitator family transporter</fullName>
    </submittedName>
</protein>
<comment type="similarity">
    <text evidence="2">Belongs to the cation diffusion facilitator (CDF) transporter (TC 2.A.4) family.</text>
</comment>
<dbReference type="InterPro" id="IPR036837">
    <property type="entry name" value="Cation_efflux_CTD_sf"/>
</dbReference>
<feature type="transmembrane region" description="Helical" evidence="7">
    <location>
        <begin position="14"/>
        <end position="33"/>
    </location>
</feature>
<evidence type="ECO:0000256" key="6">
    <source>
        <dbReference type="ARBA" id="ARBA00023136"/>
    </source>
</evidence>
<organism evidence="10 11">
    <name type="scientific">Myroides phaeus</name>
    <dbReference type="NCBI Taxonomy" id="702745"/>
    <lineage>
        <taxon>Bacteria</taxon>
        <taxon>Pseudomonadati</taxon>
        <taxon>Bacteroidota</taxon>
        <taxon>Flavobacteriia</taxon>
        <taxon>Flavobacteriales</taxon>
        <taxon>Flavobacteriaceae</taxon>
        <taxon>Myroides</taxon>
    </lineage>
</organism>
<accession>A0A1G8DQM8</accession>
<feature type="domain" description="Cation efflux protein transmembrane" evidence="8">
    <location>
        <begin position="16"/>
        <end position="206"/>
    </location>
</feature>
<dbReference type="GO" id="GO:0015341">
    <property type="term" value="F:zinc efflux antiporter activity"/>
    <property type="evidence" value="ECO:0007669"/>
    <property type="project" value="TreeGrafter"/>
</dbReference>
<dbReference type="GO" id="GO:0015093">
    <property type="term" value="F:ferrous iron transmembrane transporter activity"/>
    <property type="evidence" value="ECO:0007669"/>
    <property type="project" value="TreeGrafter"/>
</dbReference>
<feature type="transmembrane region" description="Helical" evidence="7">
    <location>
        <begin position="117"/>
        <end position="135"/>
    </location>
</feature>
<dbReference type="GO" id="GO:0015086">
    <property type="term" value="F:cadmium ion transmembrane transporter activity"/>
    <property type="evidence" value="ECO:0007669"/>
    <property type="project" value="TreeGrafter"/>
</dbReference>
<dbReference type="GO" id="GO:0005886">
    <property type="term" value="C:plasma membrane"/>
    <property type="evidence" value="ECO:0007669"/>
    <property type="project" value="TreeGrafter"/>
</dbReference>
<dbReference type="Gene3D" id="1.20.1510.10">
    <property type="entry name" value="Cation efflux protein transmembrane domain"/>
    <property type="match status" value="1"/>
</dbReference>
<keyword evidence="6 7" id="KW-0472">Membrane</keyword>
<dbReference type="NCBIfam" id="TIGR01297">
    <property type="entry name" value="CDF"/>
    <property type="match status" value="1"/>
</dbReference>
<evidence type="ECO:0000256" key="1">
    <source>
        <dbReference type="ARBA" id="ARBA00004141"/>
    </source>
</evidence>
<gene>
    <name evidence="10" type="ORF">SAMN05421818_1085</name>
</gene>
<dbReference type="InterPro" id="IPR050291">
    <property type="entry name" value="CDF_Transporter"/>
</dbReference>
<proteinExistence type="inferred from homology"/>
<feature type="transmembrane region" description="Helical" evidence="7">
    <location>
        <begin position="45"/>
        <end position="65"/>
    </location>
</feature>
<dbReference type="RefSeq" id="WP_090407402.1">
    <property type="nucleotide sequence ID" value="NZ_FNDQ01000008.1"/>
</dbReference>
<dbReference type="SUPFAM" id="SSF160240">
    <property type="entry name" value="Cation efflux protein cytoplasmic domain-like"/>
    <property type="match status" value="1"/>
</dbReference>
<name>A0A1G8DQM8_9FLAO</name>
<dbReference type="STRING" id="702745.SAMN05421818_1085"/>
<evidence type="ECO:0000256" key="4">
    <source>
        <dbReference type="ARBA" id="ARBA00022692"/>
    </source>
</evidence>
<dbReference type="Gene3D" id="3.30.70.1350">
    <property type="entry name" value="Cation efflux protein, cytoplasmic domain"/>
    <property type="match status" value="1"/>
</dbReference>
<dbReference type="SUPFAM" id="SSF161111">
    <property type="entry name" value="Cation efflux protein transmembrane domain-like"/>
    <property type="match status" value="1"/>
</dbReference>
<dbReference type="InterPro" id="IPR002524">
    <property type="entry name" value="Cation_efflux"/>
</dbReference>
<feature type="transmembrane region" description="Helical" evidence="7">
    <location>
        <begin position="180"/>
        <end position="198"/>
    </location>
</feature>
<evidence type="ECO:0000256" key="2">
    <source>
        <dbReference type="ARBA" id="ARBA00008114"/>
    </source>
</evidence>
<dbReference type="Pfam" id="PF16916">
    <property type="entry name" value="ZT_dimer"/>
    <property type="match status" value="1"/>
</dbReference>
<dbReference type="AlphaFoldDB" id="A0A1G8DQM8"/>
<evidence type="ECO:0000259" key="9">
    <source>
        <dbReference type="Pfam" id="PF16916"/>
    </source>
</evidence>
<dbReference type="InterPro" id="IPR058533">
    <property type="entry name" value="Cation_efflux_TM"/>
</dbReference>
<evidence type="ECO:0000259" key="8">
    <source>
        <dbReference type="Pfam" id="PF01545"/>
    </source>
</evidence>
<evidence type="ECO:0000256" key="3">
    <source>
        <dbReference type="ARBA" id="ARBA00022448"/>
    </source>
</evidence>
<keyword evidence="11" id="KW-1185">Reference proteome</keyword>
<dbReference type="InterPro" id="IPR027470">
    <property type="entry name" value="Cation_efflux_CTD"/>
</dbReference>
<keyword evidence="5 7" id="KW-1133">Transmembrane helix</keyword>
<feature type="transmembrane region" description="Helical" evidence="7">
    <location>
        <begin position="156"/>
        <end position="174"/>
    </location>
</feature>
<reference evidence="11" key="1">
    <citation type="submission" date="2016-10" db="EMBL/GenBank/DDBJ databases">
        <authorList>
            <person name="Varghese N."/>
            <person name="Submissions S."/>
        </authorList>
    </citation>
    <scope>NUCLEOTIDE SEQUENCE [LARGE SCALE GENOMIC DNA]</scope>
    <source>
        <strain evidence="11">DSM 23313</strain>
    </source>
</reference>
<feature type="transmembrane region" description="Helical" evidence="7">
    <location>
        <begin position="77"/>
        <end position="97"/>
    </location>
</feature>
<keyword evidence="3" id="KW-0813">Transport</keyword>
<evidence type="ECO:0000256" key="7">
    <source>
        <dbReference type="SAM" id="Phobius"/>
    </source>
</evidence>
<dbReference type="InterPro" id="IPR027469">
    <property type="entry name" value="Cation_efflux_TMD_sf"/>
</dbReference>
<dbReference type="PANTHER" id="PTHR43840">
    <property type="entry name" value="MITOCHONDRIAL METAL TRANSPORTER 1-RELATED"/>
    <property type="match status" value="1"/>
</dbReference>
<evidence type="ECO:0000313" key="11">
    <source>
        <dbReference type="Proteomes" id="UP000243588"/>
    </source>
</evidence>